<keyword evidence="7" id="KW-1185">Reference proteome</keyword>
<evidence type="ECO:0000256" key="1">
    <source>
        <dbReference type="ARBA" id="ARBA00004141"/>
    </source>
</evidence>
<dbReference type="eggNOG" id="COG0382">
    <property type="taxonomic scope" value="Bacteria"/>
</dbReference>
<dbReference type="EMBL" id="CP003349">
    <property type="protein sequence ID" value="AFD08346.1"/>
    <property type="molecule type" value="Genomic_DNA"/>
</dbReference>
<keyword evidence="6" id="KW-0808">Transferase</keyword>
<feature type="transmembrane region" description="Helical" evidence="5">
    <location>
        <begin position="168"/>
        <end position="187"/>
    </location>
</feature>
<feature type="transmembrane region" description="Helical" evidence="5">
    <location>
        <begin position="262"/>
        <end position="282"/>
    </location>
</feature>
<feature type="transmembrane region" description="Helical" evidence="5">
    <location>
        <begin position="36"/>
        <end position="56"/>
    </location>
</feature>
<evidence type="ECO:0000313" key="6">
    <source>
        <dbReference type="EMBL" id="AFD08346.1"/>
    </source>
</evidence>
<evidence type="ECO:0000256" key="5">
    <source>
        <dbReference type="SAM" id="Phobius"/>
    </source>
</evidence>
<proteinExistence type="predicted"/>
<accession>H8KX17</accession>
<reference evidence="6" key="1">
    <citation type="submission" date="2012-02" db="EMBL/GenBank/DDBJ databases">
        <title>The complete genome of Solitalea canadensis DSM 3403.</title>
        <authorList>
            <consortium name="US DOE Joint Genome Institute (JGI-PGF)"/>
            <person name="Lucas S."/>
            <person name="Copeland A."/>
            <person name="Lapidus A."/>
            <person name="Glavina del Rio T."/>
            <person name="Dalin E."/>
            <person name="Tice H."/>
            <person name="Bruce D."/>
            <person name="Goodwin L."/>
            <person name="Pitluck S."/>
            <person name="Peters L."/>
            <person name="Ovchinnikova G."/>
            <person name="Lu M."/>
            <person name="Kyrpides N."/>
            <person name="Mavromatis K."/>
            <person name="Ivanova N."/>
            <person name="Brettin T."/>
            <person name="Detter J.C."/>
            <person name="Han C."/>
            <person name="Larimer F."/>
            <person name="Land M."/>
            <person name="Hauser L."/>
            <person name="Markowitz V."/>
            <person name="Cheng J.-F."/>
            <person name="Hugenholtz P."/>
            <person name="Woyke T."/>
            <person name="Wu D."/>
            <person name="Spring S."/>
            <person name="Schroeder M."/>
            <person name="Kopitz M."/>
            <person name="Brambilla E."/>
            <person name="Klenk H.-P."/>
            <person name="Eisen J.A."/>
        </authorList>
    </citation>
    <scope>NUCLEOTIDE SEQUENCE</scope>
    <source>
        <strain evidence="6">DSM 3403</strain>
    </source>
</reference>
<feature type="transmembrane region" description="Helical" evidence="5">
    <location>
        <begin position="234"/>
        <end position="253"/>
    </location>
</feature>
<sequence>MKKAFDFFVFANFWVGLCAVAQGLITYIFINTTPSPIAISVLFLATFFIYNIRIVLNYPLIIKNKDNYTSDRMKCVAAHVDLIRLLTIVSVIILIPLSLLLPIQAIISLSVAGILALAYSLPIFKSKKGGLRQIPGLKTLIIGLIWASSTVLVPMMASGEVITQQLTILLFIKRFLLVFSLALLFDLRDMETDQKHNLKTIPVALGAVKTKWLCFFLICIHSIIIFFADIPVVAPDLIVIMLIYIAINIYLIIQSFPRKSDYFYLFWVDGMFVLQYFLFYFIKYMP</sequence>
<dbReference type="GO" id="GO:0016765">
    <property type="term" value="F:transferase activity, transferring alkyl or aryl (other than methyl) groups"/>
    <property type="evidence" value="ECO:0007669"/>
    <property type="project" value="InterPro"/>
</dbReference>
<feature type="transmembrane region" description="Helical" evidence="5">
    <location>
        <begin position="76"/>
        <end position="97"/>
    </location>
</feature>
<evidence type="ECO:0000313" key="7">
    <source>
        <dbReference type="Proteomes" id="UP000007590"/>
    </source>
</evidence>
<feature type="transmembrane region" description="Helical" evidence="5">
    <location>
        <begin position="136"/>
        <end position="156"/>
    </location>
</feature>
<dbReference type="HOGENOM" id="CLU_081813_0_0_10"/>
<dbReference type="Proteomes" id="UP000007590">
    <property type="component" value="Chromosome"/>
</dbReference>
<dbReference type="Pfam" id="PF01040">
    <property type="entry name" value="UbiA"/>
    <property type="match status" value="1"/>
</dbReference>
<dbReference type="KEGG" id="scn:Solca_3339"/>
<comment type="subcellular location">
    <subcellularLocation>
        <location evidence="1">Membrane</location>
        <topology evidence="1">Multi-pass membrane protein</topology>
    </subcellularLocation>
</comment>
<dbReference type="AlphaFoldDB" id="H8KX17"/>
<evidence type="ECO:0000256" key="2">
    <source>
        <dbReference type="ARBA" id="ARBA00022692"/>
    </source>
</evidence>
<name>H8KX17_SOLCM</name>
<keyword evidence="2 5" id="KW-0812">Transmembrane</keyword>
<organism evidence="6 7">
    <name type="scientific">Solitalea canadensis (strain ATCC 29591 / DSM 3403 / JCM 21819 / LMG 8368 / NBRC 15130 / NCIMB 12057 / USAM 9D)</name>
    <name type="common">Flexibacter canadensis</name>
    <dbReference type="NCBI Taxonomy" id="929556"/>
    <lineage>
        <taxon>Bacteria</taxon>
        <taxon>Pseudomonadati</taxon>
        <taxon>Bacteroidota</taxon>
        <taxon>Sphingobacteriia</taxon>
        <taxon>Sphingobacteriales</taxon>
        <taxon>Sphingobacteriaceae</taxon>
        <taxon>Solitalea</taxon>
    </lineage>
</organism>
<feature type="transmembrane region" description="Helical" evidence="5">
    <location>
        <begin position="7"/>
        <end position="30"/>
    </location>
</feature>
<dbReference type="GO" id="GO:0016020">
    <property type="term" value="C:membrane"/>
    <property type="evidence" value="ECO:0007669"/>
    <property type="project" value="UniProtKB-SubCell"/>
</dbReference>
<dbReference type="OrthoDB" id="1467772at2"/>
<dbReference type="InterPro" id="IPR000537">
    <property type="entry name" value="UbiA_prenyltransferase"/>
</dbReference>
<keyword evidence="4 5" id="KW-0472">Membrane</keyword>
<dbReference type="STRING" id="929556.Solca_3339"/>
<gene>
    <name evidence="6" type="ordered locus">Solca_3339</name>
</gene>
<protein>
    <submittedName>
        <fullName evidence="6">4-hydroxybenzoate polyprenyltransferase-like prenyltransferase</fullName>
    </submittedName>
</protein>
<feature type="transmembrane region" description="Helical" evidence="5">
    <location>
        <begin position="103"/>
        <end position="124"/>
    </location>
</feature>
<keyword evidence="3 5" id="KW-1133">Transmembrane helix</keyword>
<feature type="transmembrane region" description="Helical" evidence="5">
    <location>
        <begin position="208"/>
        <end position="228"/>
    </location>
</feature>
<evidence type="ECO:0000256" key="4">
    <source>
        <dbReference type="ARBA" id="ARBA00023136"/>
    </source>
</evidence>
<dbReference type="RefSeq" id="WP_014681569.1">
    <property type="nucleotide sequence ID" value="NC_017770.1"/>
</dbReference>
<evidence type="ECO:0000256" key="3">
    <source>
        <dbReference type="ARBA" id="ARBA00022989"/>
    </source>
</evidence>